<dbReference type="AlphaFoldDB" id="A0A8H5ULH5"/>
<name>A0A8H5ULH5_9HYPO</name>
<gene>
    <name evidence="2" type="ORF">FPCIR_5484</name>
</gene>
<dbReference type="Proteomes" id="UP000546213">
    <property type="component" value="Unassembled WGS sequence"/>
</dbReference>
<evidence type="ECO:0000313" key="2">
    <source>
        <dbReference type="EMBL" id="KAF5592801.1"/>
    </source>
</evidence>
<dbReference type="EMBL" id="JAAOAS010000116">
    <property type="protein sequence ID" value="KAF5592801.1"/>
    <property type="molecule type" value="Genomic_DNA"/>
</dbReference>
<feature type="region of interest" description="Disordered" evidence="1">
    <location>
        <begin position="1"/>
        <end position="25"/>
    </location>
</feature>
<dbReference type="OrthoDB" id="5106091at2759"/>
<comment type="caution">
    <text evidence="2">The sequence shown here is derived from an EMBL/GenBank/DDBJ whole genome shotgun (WGS) entry which is preliminary data.</text>
</comment>
<evidence type="ECO:0000313" key="3">
    <source>
        <dbReference type="Proteomes" id="UP000546213"/>
    </source>
</evidence>
<proteinExistence type="predicted"/>
<evidence type="ECO:0000256" key="1">
    <source>
        <dbReference type="SAM" id="MobiDB-lite"/>
    </source>
</evidence>
<feature type="region of interest" description="Disordered" evidence="1">
    <location>
        <begin position="131"/>
        <end position="160"/>
    </location>
</feature>
<reference evidence="2 3" key="1">
    <citation type="submission" date="2020-05" db="EMBL/GenBank/DDBJ databases">
        <title>Identification and distribution of gene clusters putatively required for synthesis of sphingolipid metabolism inhibitors in phylogenetically diverse species of the filamentous fungus Fusarium.</title>
        <authorList>
            <person name="Kim H.-S."/>
            <person name="Busman M."/>
            <person name="Brown D.W."/>
            <person name="Divon H."/>
            <person name="Uhlig S."/>
            <person name="Proctor R.H."/>
        </authorList>
    </citation>
    <scope>NUCLEOTIDE SEQUENCE [LARGE SCALE GENOMIC DNA]</scope>
    <source>
        <strain evidence="2 3">NRRL 36939</strain>
    </source>
</reference>
<feature type="compositionally biased region" description="Low complexity" evidence="1">
    <location>
        <begin position="1"/>
        <end position="24"/>
    </location>
</feature>
<feature type="compositionally biased region" description="Polar residues" evidence="1">
    <location>
        <begin position="144"/>
        <end position="160"/>
    </location>
</feature>
<sequence>MAPDAAASASAPSSSPATPRCGLLKPKRLPKRKHYYSELAYLEDLRESIQAKRLRLAYNAADLNWIHAERARLAERLKVVDSLRKADAESIDALEDEIAVLRKRAEAPAEALAPGLEKYFAEARKIVDEEKAAASASKTEGPEPNSSNPTTITLSSLTHE</sequence>
<protein>
    <submittedName>
        <fullName evidence="2">Uncharacterized protein</fullName>
    </submittedName>
</protein>
<accession>A0A8H5ULH5</accession>
<organism evidence="2 3">
    <name type="scientific">Fusarium pseudocircinatum</name>
    <dbReference type="NCBI Taxonomy" id="56676"/>
    <lineage>
        <taxon>Eukaryota</taxon>
        <taxon>Fungi</taxon>
        <taxon>Dikarya</taxon>
        <taxon>Ascomycota</taxon>
        <taxon>Pezizomycotina</taxon>
        <taxon>Sordariomycetes</taxon>
        <taxon>Hypocreomycetidae</taxon>
        <taxon>Hypocreales</taxon>
        <taxon>Nectriaceae</taxon>
        <taxon>Fusarium</taxon>
        <taxon>Fusarium fujikuroi species complex</taxon>
    </lineage>
</organism>
<keyword evidence="3" id="KW-1185">Reference proteome</keyword>